<sequence length="68" mass="7511">MAVLIHKKPQPPLLPSDRDILPTNLNNFAHRISHAAAPIRMLAVSHNVRRDGAAPLNPTARDEPMEES</sequence>
<accession>A0AA37LNL5</accession>
<dbReference type="EMBL" id="BPPX01000002">
    <property type="protein sequence ID" value="GJC78252.1"/>
    <property type="molecule type" value="Genomic_DNA"/>
</dbReference>
<name>A0AA37LNL5_9PEZI</name>
<evidence type="ECO:0000313" key="1">
    <source>
        <dbReference type="EMBL" id="GJC78252.1"/>
    </source>
</evidence>
<gene>
    <name evidence="1" type="ORF">ColLi_01090</name>
</gene>
<dbReference type="Proteomes" id="UP001055172">
    <property type="component" value="Unassembled WGS sequence"/>
</dbReference>
<protein>
    <submittedName>
        <fullName evidence="1">Uncharacterized protein</fullName>
    </submittedName>
</protein>
<keyword evidence="2" id="KW-1185">Reference proteome</keyword>
<reference evidence="1 2" key="1">
    <citation type="submission" date="2021-07" db="EMBL/GenBank/DDBJ databases">
        <title>Genome data of Colletotrichum spaethianum.</title>
        <authorList>
            <person name="Utami Y.D."/>
            <person name="Hiruma K."/>
        </authorList>
    </citation>
    <scope>NUCLEOTIDE SEQUENCE [LARGE SCALE GENOMIC DNA]</scope>
    <source>
        <strain evidence="1 2">MAFF 242679</strain>
    </source>
</reference>
<proteinExistence type="predicted"/>
<organism evidence="1 2">
    <name type="scientific">Colletotrichum liriopes</name>
    <dbReference type="NCBI Taxonomy" id="708192"/>
    <lineage>
        <taxon>Eukaryota</taxon>
        <taxon>Fungi</taxon>
        <taxon>Dikarya</taxon>
        <taxon>Ascomycota</taxon>
        <taxon>Pezizomycotina</taxon>
        <taxon>Sordariomycetes</taxon>
        <taxon>Hypocreomycetidae</taxon>
        <taxon>Glomerellales</taxon>
        <taxon>Glomerellaceae</taxon>
        <taxon>Colletotrichum</taxon>
        <taxon>Colletotrichum spaethianum species complex</taxon>
    </lineage>
</organism>
<comment type="caution">
    <text evidence="1">The sequence shown here is derived from an EMBL/GenBank/DDBJ whole genome shotgun (WGS) entry which is preliminary data.</text>
</comment>
<evidence type="ECO:0000313" key="2">
    <source>
        <dbReference type="Proteomes" id="UP001055172"/>
    </source>
</evidence>
<dbReference type="AlphaFoldDB" id="A0AA37LNL5"/>